<feature type="region of interest" description="Disordered" evidence="1">
    <location>
        <begin position="228"/>
        <end position="320"/>
    </location>
</feature>
<name>A0A9C6XAY4_FRAOC</name>
<organism evidence="3 4">
    <name type="scientific">Frankliniella occidentalis</name>
    <name type="common">Western flower thrips</name>
    <name type="synonym">Euthrips occidentalis</name>
    <dbReference type="NCBI Taxonomy" id="133901"/>
    <lineage>
        <taxon>Eukaryota</taxon>
        <taxon>Metazoa</taxon>
        <taxon>Ecdysozoa</taxon>
        <taxon>Arthropoda</taxon>
        <taxon>Hexapoda</taxon>
        <taxon>Insecta</taxon>
        <taxon>Pterygota</taxon>
        <taxon>Neoptera</taxon>
        <taxon>Paraneoptera</taxon>
        <taxon>Thysanoptera</taxon>
        <taxon>Terebrantia</taxon>
        <taxon>Thripoidea</taxon>
        <taxon>Thripidae</taxon>
        <taxon>Frankliniella</taxon>
    </lineage>
</organism>
<dbReference type="KEGG" id="foc:113213040"/>
<evidence type="ECO:0000256" key="2">
    <source>
        <dbReference type="SAM" id="SignalP"/>
    </source>
</evidence>
<keyword evidence="2" id="KW-0732">Signal</keyword>
<feature type="compositionally biased region" description="Low complexity" evidence="1">
    <location>
        <begin position="114"/>
        <end position="154"/>
    </location>
</feature>
<dbReference type="AlphaFoldDB" id="A0A9C6XAY4"/>
<dbReference type="GeneID" id="113213040"/>
<feature type="compositionally biased region" description="Polar residues" evidence="1">
    <location>
        <begin position="172"/>
        <end position="192"/>
    </location>
</feature>
<feature type="compositionally biased region" description="Polar residues" evidence="1">
    <location>
        <begin position="74"/>
        <end position="83"/>
    </location>
</feature>
<evidence type="ECO:0000313" key="4">
    <source>
        <dbReference type="RefSeq" id="XP_052132302.1"/>
    </source>
</evidence>
<dbReference type="RefSeq" id="XP_052132302.1">
    <property type="nucleotide sequence ID" value="XM_052276342.1"/>
</dbReference>
<gene>
    <name evidence="4" type="primary">LOC113213040</name>
</gene>
<protein>
    <submittedName>
        <fullName evidence="4">Uncharacterized protein LOC113213040</fullName>
    </submittedName>
</protein>
<evidence type="ECO:0000256" key="1">
    <source>
        <dbReference type="SAM" id="MobiDB-lite"/>
    </source>
</evidence>
<feature type="compositionally biased region" description="Gly residues" evidence="1">
    <location>
        <begin position="300"/>
        <end position="320"/>
    </location>
</feature>
<feature type="signal peptide" evidence="2">
    <location>
        <begin position="1"/>
        <end position="19"/>
    </location>
</feature>
<keyword evidence="3" id="KW-1185">Reference proteome</keyword>
<feature type="compositionally biased region" description="Low complexity" evidence="1">
    <location>
        <begin position="258"/>
        <end position="284"/>
    </location>
</feature>
<feature type="non-terminal residue" evidence="4">
    <location>
        <position position="320"/>
    </location>
</feature>
<sequence>MMYCKLLAVTLLLAASCQARPKWGSAQRSSPWGQSGNHGSTWEMTIVEGVGPSGSQLYGVYPGNPWAGVDDDQVGSSSNQWNSQHGVQQGGQHGVNSPSWGSSGMSANIRNNPSGSNWGSQQQQGRSGSPWAGQQSQHGSGWGSGSSWKASGSGAWSGNGNGYGSNPWGGASEQSRAGHTNSWTNSWTNSADVDQPWSVGHLMNNPVSGGNRVNQVGKKGNGWVVVSSPWAGSDEDDQSVEVGNHGVHQASGRGWGQGVNHQGVNQQGSNQGSSWSWGQGQSSQRGNHVAGQVVVSRSLGQGGNHQGWNQGGNQHGVNQG</sequence>
<evidence type="ECO:0000313" key="3">
    <source>
        <dbReference type="Proteomes" id="UP000504606"/>
    </source>
</evidence>
<feature type="region of interest" description="Disordered" evidence="1">
    <location>
        <begin position="62"/>
        <end position="192"/>
    </location>
</feature>
<accession>A0A9C6XAY4</accession>
<dbReference type="PROSITE" id="PS51257">
    <property type="entry name" value="PROKAR_LIPOPROTEIN"/>
    <property type="match status" value="1"/>
</dbReference>
<feature type="compositionally biased region" description="Polar residues" evidence="1">
    <location>
        <begin position="96"/>
        <end position="113"/>
    </location>
</feature>
<feature type="chain" id="PRO_5039291095" evidence="2">
    <location>
        <begin position="20"/>
        <end position="320"/>
    </location>
</feature>
<proteinExistence type="predicted"/>
<reference evidence="4" key="1">
    <citation type="submission" date="2025-08" db="UniProtKB">
        <authorList>
            <consortium name="RefSeq"/>
        </authorList>
    </citation>
    <scope>IDENTIFICATION</scope>
    <source>
        <tissue evidence="4">Whole organism</tissue>
    </source>
</reference>
<dbReference type="Proteomes" id="UP000504606">
    <property type="component" value="Unplaced"/>
</dbReference>